<dbReference type="AlphaFoldDB" id="A6JYA5"/>
<dbReference type="Proteomes" id="UP000234681">
    <property type="component" value="Chromosome 8"/>
</dbReference>
<evidence type="ECO:0000313" key="1">
    <source>
        <dbReference type="EMBL" id="EDL83370.1"/>
    </source>
</evidence>
<dbReference type="EMBL" id="CH474007">
    <property type="protein sequence ID" value="EDL83370.1"/>
    <property type="molecule type" value="Genomic_DNA"/>
</dbReference>
<gene>
    <name evidence="1" type="primary">Dpy19l1_predicted</name>
    <name evidence="1" type="ORF">rCG_22759</name>
</gene>
<evidence type="ECO:0000313" key="2">
    <source>
        <dbReference type="Proteomes" id="UP000234681"/>
    </source>
</evidence>
<protein>
    <submittedName>
        <fullName evidence="1">Dpy-19-like 1 (C. elegans) (Predicted), isoform CRA_c</fullName>
    </submittedName>
</protein>
<sequence length="78" mass="8991">MQKNGNRDRRGWEGHSPCLLHSHSAAQHGCCVDTAVRIFFNHLLKVIFCPYPLTIPFTISSRVMMGNSVQRNKILKYY</sequence>
<organism evidence="1 2">
    <name type="scientific">Rattus norvegicus</name>
    <name type="common">Rat</name>
    <dbReference type="NCBI Taxonomy" id="10116"/>
    <lineage>
        <taxon>Eukaryota</taxon>
        <taxon>Metazoa</taxon>
        <taxon>Chordata</taxon>
        <taxon>Craniata</taxon>
        <taxon>Vertebrata</taxon>
        <taxon>Euteleostomi</taxon>
        <taxon>Mammalia</taxon>
        <taxon>Eutheria</taxon>
        <taxon>Euarchontoglires</taxon>
        <taxon>Glires</taxon>
        <taxon>Rodentia</taxon>
        <taxon>Myomorpha</taxon>
        <taxon>Muroidea</taxon>
        <taxon>Muridae</taxon>
        <taxon>Murinae</taxon>
        <taxon>Rattus</taxon>
    </lineage>
</organism>
<accession>A6JYA5</accession>
<name>A6JYA5_RAT</name>
<proteinExistence type="predicted"/>
<reference evidence="1 2" key="1">
    <citation type="submission" date="2005-09" db="EMBL/GenBank/DDBJ databases">
        <authorList>
            <person name="Mural R.J."/>
            <person name="Li P.W."/>
            <person name="Adams M.D."/>
            <person name="Amanatides P.G."/>
            <person name="Baden-Tillson H."/>
            <person name="Barnstead M."/>
            <person name="Chin S.H."/>
            <person name="Dew I."/>
            <person name="Evans C.A."/>
            <person name="Ferriera S."/>
            <person name="Flanigan M."/>
            <person name="Fosler C."/>
            <person name="Glodek A."/>
            <person name="Gu Z."/>
            <person name="Holt R.A."/>
            <person name="Jennings D."/>
            <person name="Kraft C.L."/>
            <person name="Lu F."/>
            <person name="Nguyen T."/>
            <person name="Nusskern D.R."/>
            <person name="Pfannkoch C.M."/>
            <person name="Sitter C."/>
            <person name="Sutton G.G."/>
            <person name="Venter J.C."/>
            <person name="Wang Z."/>
            <person name="Woodage T."/>
            <person name="Zheng X.H."/>
            <person name="Zhong F."/>
        </authorList>
    </citation>
    <scope>NUCLEOTIDE SEQUENCE [LARGE SCALE GENOMIC DNA]</scope>
    <source>
        <strain>BN</strain>
        <strain evidence="2">Sprague-Dawley</strain>
    </source>
</reference>